<feature type="zinc finger region" description="C3H1-type" evidence="10">
    <location>
        <begin position="108"/>
        <end position="135"/>
    </location>
</feature>
<dbReference type="InterPro" id="IPR045348">
    <property type="entry name" value="CPSF4/Yth1"/>
</dbReference>
<name>A0A914KMG9_MELIC</name>
<dbReference type="PANTHER" id="PTHR23102:SF24">
    <property type="entry name" value="CLEAVAGE AND POLYADENYLATION SPECIFICITY FACTOR SUBUNIT 4"/>
    <property type="match status" value="1"/>
</dbReference>
<feature type="compositionally biased region" description="Low complexity" evidence="11">
    <location>
        <begin position="334"/>
        <end position="343"/>
    </location>
</feature>
<evidence type="ECO:0000256" key="3">
    <source>
        <dbReference type="ARBA" id="ARBA00022664"/>
    </source>
</evidence>
<dbReference type="GO" id="GO:0005634">
    <property type="term" value="C:nucleus"/>
    <property type="evidence" value="ECO:0007669"/>
    <property type="project" value="UniProtKB-SubCell"/>
</dbReference>
<dbReference type="Pfam" id="PF00098">
    <property type="entry name" value="zf-CCHC"/>
    <property type="match status" value="1"/>
</dbReference>
<evidence type="ECO:0000259" key="12">
    <source>
        <dbReference type="PROSITE" id="PS50103"/>
    </source>
</evidence>
<evidence type="ECO:0000313" key="15">
    <source>
        <dbReference type="WBParaSite" id="Minc3s00049g02656"/>
    </source>
</evidence>
<dbReference type="SUPFAM" id="SSF90229">
    <property type="entry name" value="CCCH zinc finger"/>
    <property type="match status" value="2"/>
</dbReference>
<evidence type="ECO:0000259" key="13">
    <source>
        <dbReference type="PROSITE" id="PS50158"/>
    </source>
</evidence>
<evidence type="ECO:0000313" key="14">
    <source>
        <dbReference type="Proteomes" id="UP000887563"/>
    </source>
</evidence>
<evidence type="ECO:0000256" key="1">
    <source>
        <dbReference type="ARBA" id="ARBA00004123"/>
    </source>
</evidence>
<dbReference type="Gene3D" id="4.10.1000.10">
    <property type="entry name" value="Zinc finger, CCCH-type"/>
    <property type="match status" value="2"/>
</dbReference>
<feature type="domain" description="C3H1-type" evidence="12">
    <location>
        <begin position="80"/>
        <end position="107"/>
    </location>
</feature>
<accession>A0A914KMG9</accession>
<dbReference type="InterPro" id="IPR036855">
    <property type="entry name" value="Znf_CCCH_sf"/>
</dbReference>
<dbReference type="Pfam" id="PF18345">
    <property type="entry name" value="zf_CCCH_4"/>
    <property type="match status" value="1"/>
</dbReference>
<evidence type="ECO:0000256" key="7">
    <source>
        <dbReference type="ARBA" id="ARBA00022833"/>
    </source>
</evidence>
<evidence type="ECO:0000256" key="11">
    <source>
        <dbReference type="SAM" id="MobiDB-lite"/>
    </source>
</evidence>
<dbReference type="Proteomes" id="UP000887563">
    <property type="component" value="Unplaced"/>
</dbReference>
<evidence type="ECO:0000256" key="5">
    <source>
        <dbReference type="ARBA" id="ARBA00022737"/>
    </source>
</evidence>
<dbReference type="SMART" id="SM00356">
    <property type="entry name" value="ZnF_C3H1"/>
    <property type="match status" value="5"/>
</dbReference>
<feature type="domain" description="C3H1-type" evidence="12">
    <location>
        <begin position="108"/>
        <end position="135"/>
    </location>
</feature>
<keyword evidence="6 10" id="KW-0863">Zinc-finger</keyword>
<feature type="zinc finger region" description="C3H1-type" evidence="10">
    <location>
        <begin position="136"/>
        <end position="160"/>
    </location>
</feature>
<dbReference type="InterPro" id="IPR000571">
    <property type="entry name" value="Znf_CCCH"/>
</dbReference>
<dbReference type="GO" id="GO:0006397">
    <property type="term" value="P:mRNA processing"/>
    <property type="evidence" value="ECO:0007669"/>
    <property type="project" value="UniProtKB-KW"/>
</dbReference>
<feature type="compositionally biased region" description="Basic and acidic residues" evidence="11">
    <location>
        <begin position="346"/>
        <end position="356"/>
    </location>
</feature>
<feature type="zinc finger region" description="C3H1-type" evidence="10">
    <location>
        <begin position="80"/>
        <end position="107"/>
    </location>
</feature>
<evidence type="ECO:0000256" key="8">
    <source>
        <dbReference type="ARBA" id="ARBA00022884"/>
    </source>
</evidence>
<keyword evidence="5" id="KW-0677">Repeat</keyword>
<keyword evidence="7 10" id="KW-0862">Zinc</keyword>
<dbReference type="WBParaSite" id="Minc3s00049g02656">
    <property type="protein sequence ID" value="Minc3s00049g02656"/>
    <property type="gene ID" value="Minc3s00049g02656"/>
</dbReference>
<feature type="domain" description="CCHC-type" evidence="13">
    <location>
        <begin position="208"/>
        <end position="222"/>
    </location>
</feature>
<evidence type="ECO:0000256" key="10">
    <source>
        <dbReference type="PROSITE-ProRule" id="PRU00723"/>
    </source>
</evidence>
<dbReference type="AlphaFoldDB" id="A0A914KMG9"/>
<keyword evidence="4 10" id="KW-0479">Metal-binding</keyword>
<feature type="compositionally biased region" description="Low complexity" evidence="11">
    <location>
        <begin position="357"/>
        <end position="369"/>
    </location>
</feature>
<feature type="domain" description="C3H1-type" evidence="12">
    <location>
        <begin position="136"/>
        <end position="160"/>
    </location>
</feature>
<protein>
    <recommendedName>
        <fullName evidence="2">Cleavage and polyadenylation specificity factor subunit 4</fullName>
    </recommendedName>
</protein>
<reference evidence="15" key="1">
    <citation type="submission" date="2022-11" db="UniProtKB">
        <authorList>
            <consortium name="WormBaseParasite"/>
        </authorList>
    </citation>
    <scope>IDENTIFICATION</scope>
</reference>
<dbReference type="PROSITE" id="PS50158">
    <property type="entry name" value="ZF_CCHC"/>
    <property type="match status" value="2"/>
</dbReference>
<dbReference type="SMART" id="SM00343">
    <property type="entry name" value="ZnF_C2HC"/>
    <property type="match status" value="2"/>
</dbReference>
<dbReference type="GO" id="GO:0008270">
    <property type="term" value="F:zinc ion binding"/>
    <property type="evidence" value="ECO:0007669"/>
    <property type="project" value="UniProtKB-KW"/>
</dbReference>
<evidence type="ECO:0000256" key="4">
    <source>
        <dbReference type="ARBA" id="ARBA00022723"/>
    </source>
</evidence>
<comment type="subcellular location">
    <subcellularLocation>
        <location evidence="1">Nucleus</location>
    </subcellularLocation>
</comment>
<evidence type="ECO:0000256" key="9">
    <source>
        <dbReference type="ARBA" id="ARBA00023242"/>
    </source>
</evidence>
<dbReference type="Gene3D" id="4.10.60.10">
    <property type="entry name" value="Zinc finger, CCHC-type"/>
    <property type="match status" value="1"/>
</dbReference>
<dbReference type="PANTHER" id="PTHR23102">
    <property type="entry name" value="CLEAVAGE AND POLYADENYLATION SPECIFICITY FACTOR SUBUNIT 4-RELATED"/>
    <property type="match status" value="1"/>
</dbReference>
<sequence>MYPYIPNEDPSFSQTPLTIEMLLAEPPTYLTDVEEMLIEQRGMRELPFPGMDKSGRGVCLKNEVKACTMGALCPLRHIIKDKQVVCKHWLRGLCKKGDQCEFLHEYDLSRMPECFFFSKYLACSNRECPFRHIDPESKIKDCPWYDRGFCRHGPYCKNRHRRRVICPFYLLGFCLDGPLCKFSHASFDLPLVEAQPKLNFRPNYGVTCHNCHERGHKATHCPHLPAQTQLSQIDATKLKQYASQAQEQQRRNIIPLIVRFDFSSLKGLKHERMPNIVMPRPKPSKSAEMSKCGAYAVWHFGVADITCYKCGEKGHYANRCTKGILAFLSNTGEQQQQQQQQGIENEEGKGNLKNKGEMNNNNIGEDQEN</sequence>
<dbReference type="InterPro" id="IPR001878">
    <property type="entry name" value="Znf_CCHC"/>
</dbReference>
<keyword evidence="14" id="KW-1185">Reference proteome</keyword>
<keyword evidence="3" id="KW-0507">mRNA processing</keyword>
<dbReference type="FunFam" id="4.10.1000.10:FF:000005">
    <property type="entry name" value="cleavage and polyadenylation specificity factor subunit 4"/>
    <property type="match status" value="1"/>
</dbReference>
<feature type="domain" description="C3H1-type" evidence="12">
    <location>
        <begin position="161"/>
        <end position="187"/>
    </location>
</feature>
<feature type="zinc finger region" description="C3H1-type" evidence="10">
    <location>
        <begin position="161"/>
        <end position="187"/>
    </location>
</feature>
<dbReference type="Pfam" id="PF14608">
    <property type="entry name" value="zf-CCCH_2"/>
    <property type="match status" value="2"/>
</dbReference>
<evidence type="ECO:0000256" key="2">
    <source>
        <dbReference type="ARBA" id="ARBA00016264"/>
    </source>
</evidence>
<dbReference type="PROSITE" id="PS50103">
    <property type="entry name" value="ZF_C3H1"/>
    <property type="match status" value="4"/>
</dbReference>
<keyword evidence="9" id="KW-0539">Nucleus</keyword>
<proteinExistence type="predicted"/>
<dbReference type="GO" id="GO:0003723">
    <property type="term" value="F:RNA binding"/>
    <property type="evidence" value="ECO:0007669"/>
    <property type="project" value="UniProtKB-KW"/>
</dbReference>
<keyword evidence="8" id="KW-0694">RNA-binding</keyword>
<feature type="region of interest" description="Disordered" evidence="11">
    <location>
        <begin position="331"/>
        <end position="369"/>
    </location>
</feature>
<dbReference type="InterPro" id="IPR036875">
    <property type="entry name" value="Znf_CCHC_sf"/>
</dbReference>
<feature type="domain" description="CCHC-type" evidence="13">
    <location>
        <begin position="307"/>
        <end position="322"/>
    </location>
</feature>
<dbReference type="SUPFAM" id="SSF57756">
    <property type="entry name" value="Retrovirus zinc finger-like domains"/>
    <property type="match status" value="2"/>
</dbReference>
<evidence type="ECO:0000256" key="6">
    <source>
        <dbReference type="ARBA" id="ARBA00022771"/>
    </source>
</evidence>
<dbReference type="GO" id="GO:0019899">
    <property type="term" value="F:enzyme binding"/>
    <property type="evidence" value="ECO:0007669"/>
    <property type="project" value="UniProtKB-ARBA"/>
</dbReference>
<organism evidence="14 15">
    <name type="scientific">Meloidogyne incognita</name>
    <name type="common">Southern root-knot nematode worm</name>
    <name type="synonym">Oxyuris incognita</name>
    <dbReference type="NCBI Taxonomy" id="6306"/>
    <lineage>
        <taxon>Eukaryota</taxon>
        <taxon>Metazoa</taxon>
        <taxon>Ecdysozoa</taxon>
        <taxon>Nematoda</taxon>
        <taxon>Chromadorea</taxon>
        <taxon>Rhabditida</taxon>
        <taxon>Tylenchina</taxon>
        <taxon>Tylenchomorpha</taxon>
        <taxon>Tylenchoidea</taxon>
        <taxon>Meloidogynidae</taxon>
        <taxon>Meloidogyninae</taxon>
        <taxon>Meloidogyne</taxon>
        <taxon>Meloidogyne incognita group</taxon>
    </lineage>
</organism>